<sequence length="281" mass="31763">KIYIYQVSTIGICACSLALYSVARTKSLQNSFGAIIAAQMTADVLKLAITTAFCVLPPQWAPAEDALASKCIAACCESLYFFACDLHTLFAIHRFILVVFPAKKAVWVRATPFAILFCACTGTIKAFYLMALDPNLYLAYDRPRMLWMFTDTPWTWFYKHTKIGWSSVENTLILVLDIISFRKLRAMLKQYAIDQPSFNPEYSGADTKLVVQSLCQCIPTTLVIILYFYIYPAMEDEFLMFATSTLMWNLATMSDGLIVVFFHTAPIVLARARREMESIGE</sequence>
<dbReference type="Pfam" id="PF10328">
    <property type="entry name" value="7TM_GPCR_Srx"/>
    <property type="match status" value="1"/>
</dbReference>
<dbReference type="AlphaFoldDB" id="A0AAV5U6L8"/>
<feature type="domain" description="7TM GPCR serpentine receptor class x (Srx)" evidence="2">
    <location>
        <begin position="6"/>
        <end position="263"/>
    </location>
</feature>
<dbReference type="PANTHER" id="PTHR23017">
    <property type="entry name" value="SERPENTINE RECEPTOR, CLASS X"/>
    <property type="match status" value="1"/>
</dbReference>
<dbReference type="InterPro" id="IPR019430">
    <property type="entry name" value="7TM_GPCR_serpentine_rcpt_Srx"/>
</dbReference>
<protein>
    <recommendedName>
        <fullName evidence="2">7TM GPCR serpentine receptor class x (Srx) domain-containing protein</fullName>
    </recommendedName>
</protein>
<dbReference type="EMBL" id="BTSX01000005">
    <property type="protein sequence ID" value="GMT02494.1"/>
    <property type="molecule type" value="Genomic_DNA"/>
</dbReference>
<feature type="non-terminal residue" evidence="3">
    <location>
        <position position="1"/>
    </location>
</feature>
<feature type="non-terminal residue" evidence="3">
    <location>
        <position position="281"/>
    </location>
</feature>
<evidence type="ECO:0000256" key="1">
    <source>
        <dbReference type="SAM" id="Phobius"/>
    </source>
</evidence>
<gene>
    <name evidence="3" type="ORF">PENTCL1PPCAC_24668</name>
</gene>
<reference evidence="3" key="1">
    <citation type="submission" date="2023-10" db="EMBL/GenBank/DDBJ databases">
        <title>Genome assembly of Pristionchus species.</title>
        <authorList>
            <person name="Yoshida K."/>
            <person name="Sommer R.J."/>
        </authorList>
    </citation>
    <scope>NUCLEOTIDE SEQUENCE</scope>
    <source>
        <strain evidence="3">RS0144</strain>
    </source>
</reference>
<dbReference type="PANTHER" id="PTHR23017:SF3">
    <property type="entry name" value="G-PROTEIN COUPLED RECEPTORS FAMILY 1 PROFILE DOMAIN-CONTAINING PROTEIN"/>
    <property type="match status" value="1"/>
</dbReference>
<keyword evidence="1" id="KW-0472">Membrane</keyword>
<feature type="transmembrane region" description="Helical" evidence="1">
    <location>
        <begin position="112"/>
        <end position="131"/>
    </location>
</feature>
<evidence type="ECO:0000313" key="3">
    <source>
        <dbReference type="EMBL" id="GMT02494.1"/>
    </source>
</evidence>
<organism evidence="3 4">
    <name type="scientific">Pristionchus entomophagus</name>
    <dbReference type="NCBI Taxonomy" id="358040"/>
    <lineage>
        <taxon>Eukaryota</taxon>
        <taxon>Metazoa</taxon>
        <taxon>Ecdysozoa</taxon>
        <taxon>Nematoda</taxon>
        <taxon>Chromadorea</taxon>
        <taxon>Rhabditida</taxon>
        <taxon>Rhabditina</taxon>
        <taxon>Diplogasteromorpha</taxon>
        <taxon>Diplogasteroidea</taxon>
        <taxon>Neodiplogasteridae</taxon>
        <taxon>Pristionchus</taxon>
    </lineage>
</organism>
<keyword evidence="1" id="KW-1133">Transmembrane helix</keyword>
<accession>A0AAV5U6L8</accession>
<dbReference type="Proteomes" id="UP001432027">
    <property type="component" value="Unassembled WGS sequence"/>
</dbReference>
<evidence type="ECO:0000313" key="4">
    <source>
        <dbReference type="Proteomes" id="UP001432027"/>
    </source>
</evidence>
<evidence type="ECO:0000259" key="2">
    <source>
        <dbReference type="Pfam" id="PF10328"/>
    </source>
</evidence>
<keyword evidence="4" id="KW-1185">Reference proteome</keyword>
<feature type="transmembrane region" description="Helical" evidence="1">
    <location>
        <begin position="209"/>
        <end position="230"/>
    </location>
</feature>
<comment type="caution">
    <text evidence="3">The sequence shown here is derived from an EMBL/GenBank/DDBJ whole genome shotgun (WGS) entry which is preliminary data.</text>
</comment>
<keyword evidence="1" id="KW-0812">Transmembrane</keyword>
<feature type="transmembrane region" description="Helical" evidence="1">
    <location>
        <begin position="250"/>
        <end position="270"/>
    </location>
</feature>
<proteinExistence type="predicted"/>
<feature type="transmembrane region" description="Helical" evidence="1">
    <location>
        <begin position="79"/>
        <end position="100"/>
    </location>
</feature>
<name>A0AAV5U6L8_9BILA</name>